<evidence type="ECO:0000256" key="1">
    <source>
        <dbReference type="ARBA" id="ARBA00004651"/>
    </source>
</evidence>
<dbReference type="EMBL" id="JBJDOT010000062">
    <property type="protein sequence ID" value="MFK3866768.1"/>
    <property type="molecule type" value="Genomic_DNA"/>
</dbReference>
<dbReference type="InterPro" id="IPR036640">
    <property type="entry name" value="ABC1_TM_sf"/>
</dbReference>
<feature type="transmembrane region" description="Helical" evidence="7">
    <location>
        <begin position="20"/>
        <end position="42"/>
    </location>
</feature>
<dbReference type="Gene3D" id="1.20.1560.10">
    <property type="entry name" value="ABC transporter type 1, transmembrane domain"/>
    <property type="match status" value="1"/>
</dbReference>
<dbReference type="PROSITE" id="PS50893">
    <property type="entry name" value="ABC_TRANSPORTER_2"/>
    <property type="match status" value="1"/>
</dbReference>
<dbReference type="SUPFAM" id="SSF52540">
    <property type="entry name" value="P-loop containing nucleoside triphosphate hydrolases"/>
    <property type="match status" value="1"/>
</dbReference>
<comment type="caution">
    <text evidence="10">The sequence shown here is derived from an EMBL/GenBank/DDBJ whole genome shotgun (WGS) entry which is preliminary data.</text>
</comment>
<keyword evidence="3" id="KW-0547">Nucleotide-binding</keyword>
<keyword evidence="4 10" id="KW-0067">ATP-binding</keyword>
<feature type="transmembrane region" description="Helical" evidence="7">
    <location>
        <begin position="148"/>
        <end position="164"/>
    </location>
</feature>
<proteinExistence type="predicted"/>
<dbReference type="PANTHER" id="PTHR24221:SF654">
    <property type="entry name" value="ATP-BINDING CASSETTE SUB-FAMILY B MEMBER 6"/>
    <property type="match status" value="1"/>
</dbReference>
<evidence type="ECO:0000256" key="2">
    <source>
        <dbReference type="ARBA" id="ARBA00022692"/>
    </source>
</evidence>
<evidence type="ECO:0000256" key="3">
    <source>
        <dbReference type="ARBA" id="ARBA00022741"/>
    </source>
</evidence>
<evidence type="ECO:0000259" key="8">
    <source>
        <dbReference type="PROSITE" id="PS50893"/>
    </source>
</evidence>
<accession>A0ABW8L5B9</accession>
<dbReference type="InterPro" id="IPR011527">
    <property type="entry name" value="ABC1_TM_dom"/>
</dbReference>
<dbReference type="InterPro" id="IPR003439">
    <property type="entry name" value="ABC_transporter-like_ATP-bd"/>
</dbReference>
<evidence type="ECO:0000256" key="7">
    <source>
        <dbReference type="SAM" id="Phobius"/>
    </source>
</evidence>
<feature type="transmembrane region" description="Helical" evidence="7">
    <location>
        <begin position="48"/>
        <end position="68"/>
    </location>
</feature>
<feature type="domain" description="ABC transmembrane type-1" evidence="9">
    <location>
        <begin position="48"/>
        <end position="286"/>
    </location>
</feature>
<sequence length="520" mass="57038">MSLYSVLKDHAFKKLIPVSLGWCAVALLESLSYIAIACAILKLWPSELIIILGILTVISTSMVTNAGFHTGAKLAGSIYNIVSTILSRIKVTWFTTHNRSQLLKLNTQHIPGFMSIPAHQLQNFIHAPLVPIIITLALFWIVNYQVGLLFASLLCLSLFLQYRAQQALAKTDQQRNQTEVEATHAALELVEHLELLRSAGGCKNATTRVEQAWSAQSIALFKTNTAAALATFCSAIAVILPCLGALLFLYLTDVKQHEFYLVVMLLALRATFPIEALALAALSLNDQYAAYKNYREILNAPTLPEPDSIQQVLAENYTVSIENISYPPIFNDFSCIINQGTRVLINGASGKGKTTLLHLLMRFDDPKHGDVKIGKTSLKTIPLPQRASFFAYVPQVPVIFSGTIASNIRISKPDASDQEVEQIARAMMLGNLLDRSPLGINQTVGEYGAALSGGERQRLALAQAIIKNAPIVILDEATSALDPQTEASIIKQLQELKCTLLVVTHNSSDIWKPEHIIHLP</sequence>
<evidence type="ECO:0000256" key="6">
    <source>
        <dbReference type="ARBA" id="ARBA00023136"/>
    </source>
</evidence>
<evidence type="ECO:0000256" key="4">
    <source>
        <dbReference type="ARBA" id="ARBA00022840"/>
    </source>
</evidence>
<evidence type="ECO:0000259" key="9">
    <source>
        <dbReference type="PROSITE" id="PS50929"/>
    </source>
</evidence>
<dbReference type="Pfam" id="PF00005">
    <property type="entry name" value="ABC_tran"/>
    <property type="match status" value="1"/>
</dbReference>
<evidence type="ECO:0000313" key="11">
    <source>
        <dbReference type="Proteomes" id="UP001620262"/>
    </source>
</evidence>
<comment type="subcellular location">
    <subcellularLocation>
        <location evidence="1">Cell membrane</location>
        <topology evidence="1">Multi-pass membrane protein</topology>
    </subcellularLocation>
</comment>
<dbReference type="InterPro" id="IPR039421">
    <property type="entry name" value="Type_1_exporter"/>
</dbReference>
<reference evidence="10 11" key="1">
    <citation type="submission" date="2024-11" db="EMBL/GenBank/DDBJ databases">
        <title>The Natural Products Discovery Center: Release of the First 8490 Sequenced Strains for Exploring Actinobacteria Biosynthetic Diversity.</title>
        <authorList>
            <person name="Kalkreuter E."/>
            <person name="Kautsar S.A."/>
            <person name="Yang D."/>
            <person name="Bader C.D."/>
            <person name="Teijaro C.N."/>
            <person name="Fluegel L."/>
            <person name="Davis C.M."/>
            <person name="Simpson J.R."/>
            <person name="Lauterbach L."/>
            <person name="Steele A.D."/>
            <person name="Gui C."/>
            <person name="Meng S."/>
            <person name="Li G."/>
            <person name="Viehrig K."/>
            <person name="Ye F."/>
            <person name="Su P."/>
            <person name="Kiefer A.F."/>
            <person name="Nichols A."/>
            <person name="Cepeda A.J."/>
            <person name="Yan W."/>
            <person name="Fan B."/>
            <person name="Jiang Y."/>
            <person name="Adhikari A."/>
            <person name="Zheng C.-J."/>
            <person name="Schuster L."/>
            <person name="Cowan T.M."/>
            <person name="Smanski M.J."/>
            <person name="Chevrette M.G."/>
            <person name="De Carvalho L.P.S."/>
            <person name="Shen B."/>
        </authorList>
    </citation>
    <scope>NUCLEOTIDE SEQUENCE [LARGE SCALE GENOMIC DNA]</scope>
    <source>
        <strain evidence="10 11">NPDC078403</strain>
    </source>
</reference>
<feature type="domain" description="ABC transporter" evidence="8">
    <location>
        <begin position="312"/>
        <end position="520"/>
    </location>
</feature>
<dbReference type="SUPFAM" id="SSF90123">
    <property type="entry name" value="ABC transporter transmembrane region"/>
    <property type="match status" value="1"/>
</dbReference>
<gene>
    <name evidence="10" type="ORF">ACI2JU_23260</name>
</gene>
<dbReference type="SMART" id="SM00382">
    <property type="entry name" value="AAA"/>
    <property type="match status" value="1"/>
</dbReference>
<dbReference type="Gene3D" id="3.40.50.300">
    <property type="entry name" value="P-loop containing nucleotide triphosphate hydrolases"/>
    <property type="match status" value="1"/>
</dbReference>
<evidence type="ECO:0000256" key="5">
    <source>
        <dbReference type="ARBA" id="ARBA00022989"/>
    </source>
</evidence>
<dbReference type="RefSeq" id="WP_404676622.1">
    <property type="nucleotide sequence ID" value="NZ_JBJDOT010000062.1"/>
</dbReference>
<dbReference type="InterPro" id="IPR017871">
    <property type="entry name" value="ABC_transporter-like_CS"/>
</dbReference>
<protein>
    <submittedName>
        <fullName evidence="10">ATP-binding cassette domain-containing protein</fullName>
    </submittedName>
</protein>
<keyword evidence="6 7" id="KW-0472">Membrane</keyword>
<keyword evidence="5 7" id="KW-1133">Transmembrane helix</keyword>
<organism evidence="10 11">
    <name type="scientific">Pseudoalteromonas rhizosphaerae</name>
    <dbReference type="NCBI Taxonomy" id="2518973"/>
    <lineage>
        <taxon>Bacteria</taxon>
        <taxon>Pseudomonadati</taxon>
        <taxon>Pseudomonadota</taxon>
        <taxon>Gammaproteobacteria</taxon>
        <taxon>Alteromonadales</taxon>
        <taxon>Pseudoalteromonadaceae</taxon>
        <taxon>Pseudoalteromonas</taxon>
    </lineage>
</organism>
<keyword evidence="11" id="KW-1185">Reference proteome</keyword>
<dbReference type="PANTHER" id="PTHR24221">
    <property type="entry name" value="ATP-BINDING CASSETTE SUB-FAMILY B"/>
    <property type="match status" value="1"/>
</dbReference>
<evidence type="ECO:0000313" key="10">
    <source>
        <dbReference type="EMBL" id="MFK3866768.1"/>
    </source>
</evidence>
<dbReference type="Proteomes" id="UP001620262">
    <property type="component" value="Unassembled WGS sequence"/>
</dbReference>
<name>A0ABW8L5B9_9GAMM</name>
<dbReference type="InterPro" id="IPR003593">
    <property type="entry name" value="AAA+_ATPase"/>
</dbReference>
<dbReference type="CDD" id="cd03228">
    <property type="entry name" value="ABCC_MRP_Like"/>
    <property type="match status" value="1"/>
</dbReference>
<feature type="transmembrane region" description="Helical" evidence="7">
    <location>
        <begin position="259"/>
        <end position="282"/>
    </location>
</feature>
<dbReference type="PROSITE" id="PS00211">
    <property type="entry name" value="ABC_TRANSPORTER_1"/>
    <property type="match status" value="1"/>
</dbReference>
<feature type="transmembrane region" description="Helical" evidence="7">
    <location>
        <begin position="226"/>
        <end position="247"/>
    </location>
</feature>
<dbReference type="PROSITE" id="PS50929">
    <property type="entry name" value="ABC_TM1F"/>
    <property type="match status" value="1"/>
</dbReference>
<dbReference type="InterPro" id="IPR027417">
    <property type="entry name" value="P-loop_NTPase"/>
</dbReference>
<keyword evidence="2 7" id="KW-0812">Transmembrane</keyword>
<dbReference type="GO" id="GO:0005524">
    <property type="term" value="F:ATP binding"/>
    <property type="evidence" value="ECO:0007669"/>
    <property type="project" value="UniProtKB-KW"/>
</dbReference>